<evidence type="ECO:0000313" key="4">
    <source>
        <dbReference type="EMBL" id="CAA0833283.1"/>
    </source>
</evidence>
<keyword evidence="3" id="KW-0012">Acyltransferase</keyword>
<dbReference type="InterPro" id="IPR023213">
    <property type="entry name" value="CAT-like_dom_sf"/>
</dbReference>
<dbReference type="PANTHER" id="PTHR31623:SF70">
    <property type="entry name" value="TRANSFERASE, CHLORAMPHENICOL ACETYLTRANSFERASE-LIKE DOMAIN PROTEIN"/>
    <property type="match status" value="1"/>
</dbReference>
<evidence type="ECO:0000256" key="1">
    <source>
        <dbReference type="ARBA" id="ARBA00009861"/>
    </source>
</evidence>
<protein>
    <submittedName>
        <fullName evidence="4">HXXXD-type acyl-transferase family protein</fullName>
    </submittedName>
</protein>
<keyword evidence="2" id="KW-0808">Transferase</keyword>
<comment type="similarity">
    <text evidence="1">Belongs to the plant acyltransferase family.</text>
</comment>
<dbReference type="GO" id="GO:0016746">
    <property type="term" value="F:acyltransferase activity"/>
    <property type="evidence" value="ECO:0007669"/>
    <property type="project" value="UniProtKB-KW"/>
</dbReference>
<evidence type="ECO:0000313" key="5">
    <source>
        <dbReference type="Proteomes" id="UP001153555"/>
    </source>
</evidence>
<name>A0A9N7RKI6_STRHE</name>
<accession>A0A9N7RKI6</accession>
<evidence type="ECO:0000256" key="3">
    <source>
        <dbReference type="ARBA" id="ARBA00023315"/>
    </source>
</evidence>
<gene>
    <name evidence="4" type="ORF">SHERM_28550</name>
</gene>
<dbReference type="Gene3D" id="3.30.559.10">
    <property type="entry name" value="Chloramphenicol acetyltransferase-like domain"/>
    <property type="match status" value="2"/>
</dbReference>
<dbReference type="PANTHER" id="PTHR31623">
    <property type="entry name" value="F21J9.9"/>
    <property type="match status" value="1"/>
</dbReference>
<sequence>MKVTIITRKYIKPCSPTPPNLRRYKLSALDEILPPMNMSVILFYTPNPKPDPTIDPQQTLPRVLTRFYPFAGRYLKNDLSVDCNDEGAEFVEAEVPGLDLATFLSKTENDGLDCLLPRTTYDRVDNPDDPILSVQVTNFPECGGRAVGISLSHRISDASTLGTFVSAWAHASDSEKTVLPTFDGPSIFPGTGLAPEFAPPRSVAVRRLQFGREAVSRLRSVLGPESRVRVASAVVAKALLRIEAAKNRGGSLRACYLGQGVNMRSRTVPPLGSHACGNFVYEAVARCMEAGAREPGLDELVRVVGGSIEKAVEDCGRMMWLDGEGRVEMVRGPLEKVFETLASGDNVALWFTDWSKFGFYEADFGWGKPGWVRVGKVCTENLTVLMDDRAGGGIEAWVHLSHEDVPSFESDDDIKLFLVA</sequence>
<keyword evidence="5" id="KW-1185">Reference proteome</keyword>
<dbReference type="Pfam" id="PF02458">
    <property type="entry name" value="Transferase"/>
    <property type="match status" value="1"/>
</dbReference>
<dbReference type="OrthoDB" id="671439at2759"/>
<organism evidence="4 5">
    <name type="scientific">Striga hermonthica</name>
    <name type="common">Purple witchweed</name>
    <name type="synonym">Buchnera hermonthica</name>
    <dbReference type="NCBI Taxonomy" id="68872"/>
    <lineage>
        <taxon>Eukaryota</taxon>
        <taxon>Viridiplantae</taxon>
        <taxon>Streptophyta</taxon>
        <taxon>Embryophyta</taxon>
        <taxon>Tracheophyta</taxon>
        <taxon>Spermatophyta</taxon>
        <taxon>Magnoliopsida</taxon>
        <taxon>eudicotyledons</taxon>
        <taxon>Gunneridae</taxon>
        <taxon>Pentapetalae</taxon>
        <taxon>asterids</taxon>
        <taxon>lamiids</taxon>
        <taxon>Lamiales</taxon>
        <taxon>Orobanchaceae</taxon>
        <taxon>Buchnereae</taxon>
        <taxon>Striga</taxon>
    </lineage>
</organism>
<dbReference type="AlphaFoldDB" id="A0A9N7RKI6"/>
<evidence type="ECO:0000256" key="2">
    <source>
        <dbReference type="ARBA" id="ARBA00022679"/>
    </source>
</evidence>
<reference evidence="4" key="1">
    <citation type="submission" date="2019-12" db="EMBL/GenBank/DDBJ databases">
        <authorList>
            <person name="Scholes J."/>
        </authorList>
    </citation>
    <scope>NUCLEOTIDE SEQUENCE</scope>
</reference>
<proteinExistence type="inferred from homology"/>
<dbReference type="Proteomes" id="UP001153555">
    <property type="component" value="Unassembled WGS sequence"/>
</dbReference>
<comment type="caution">
    <text evidence="4">The sequence shown here is derived from an EMBL/GenBank/DDBJ whole genome shotgun (WGS) entry which is preliminary data.</text>
</comment>
<dbReference type="EMBL" id="CACSLK010027838">
    <property type="protein sequence ID" value="CAA0833283.1"/>
    <property type="molecule type" value="Genomic_DNA"/>
</dbReference>